<dbReference type="GO" id="GO:0003735">
    <property type="term" value="F:structural constituent of ribosome"/>
    <property type="evidence" value="ECO:0007669"/>
    <property type="project" value="InterPro"/>
</dbReference>
<dbReference type="SUPFAM" id="SSF47060">
    <property type="entry name" value="S15/NS1 RNA-binding domain"/>
    <property type="match status" value="1"/>
</dbReference>
<dbReference type="InterPro" id="IPR000589">
    <property type="entry name" value="Ribosomal_uS15"/>
</dbReference>
<dbReference type="Pfam" id="PF00312">
    <property type="entry name" value="Ribosomal_S15"/>
    <property type="match status" value="1"/>
</dbReference>
<evidence type="ECO:0000259" key="6">
    <source>
        <dbReference type="SMART" id="SM01386"/>
    </source>
</evidence>
<dbReference type="Gene3D" id="1.10.287.10">
    <property type="entry name" value="S15/NS1, RNA-binding"/>
    <property type="match status" value="1"/>
</dbReference>
<dbReference type="PANTHER" id="PTHR11885">
    <property type="entry name" value="RIBOSOMAL PROTEIN S15P/S13E"/>
    <property type="match status" value="1"/>
</dbReference>
<reference evidence="7 8" key="1">
    <citation type="journal article" date="2016" name="Sci. Rep.">
        <title>Metabolic traits of an uncultured archaeal lineage -MSBL1- from brine pools of the Red Sea.</title>
        <authorList>
            <person name="Mwirichia R."/>
            <person name="Alam I."/>
            <person name="Rashid M."/>
            <person name="Vinu M."/>
            <person name="Ba-Alawi W."/>
            <person name="Anthony Kamau A."/>
            <person name="Kamanda Ngugi D."/>
            <person name="Goker M."/>
            <person name="Klenk H.P."/>
            <person name="Bajic V."/>
            <person name="Stingl U."/>
        </authorList>
    </citation>
    <scope>NUCLEOTIDE SEQUENCE [LARGE SCALE GENOMIC DNA]</scope>
    <source>
        <strain evidence="7">SCGC-AAA259D14</strain>
    </source>
</reference>
<keyword evidence="8" id="KW-1185">Reference proteome</keyword>
<protein>
    <recommendedName>
        <fullName evidence="4">30S ribosomal protein S15</fullName>
    </recommendedName>
</protein>
<evidence type="ECO:0000256" key="2">
    <source>
        <dbReference type="ARBA" id="ARBA00022980"/>
    </source>
</evidence>
<keyword evidence="3 5" id="KW-0687">Ribonucleoprotein</keyword>
<name>A0A133U8R7_9EURY</name>
<dbReference type="FunFam" id="1.10.287.10:FF:000003">
    <property type="entry name" value="40S ribosomal protein S13"/>
    <property type="match status" value="1"/>
</dbReference>
<dbReference type="GO" id="GO:0070181">
    <property type="term" value="F:small ribosomal subunit rRNA binding"/>
    <property type="evidence" value="ECO:0007669"/>
    <property type="project" value="TreeGrafter"/>
</dbReference>
<keyword evidence="2 5" id="KW-0689">Ribosomal protein</keyword>
<evidence type="ECO:0000256" key="5">
    <source>
        <dbReference type="RuleBase" id="RU003919"/>
    </source>
</evidence>
<dbReference type="Pfam" id="PF08069">
    <property type="entry name" value="Ribosomal_S13_N"/>
    <property type="match status" value="1"/>
</dbReference>
<dbReference type="GO" id="GO:0022627">
    <property type="term" value="C:cytosolic small ribosomal subunit"/>
    <property type="evidence" value="ECO:0007669"/>
    <property type="project" value="TreeGrafter"/>
</dbReference>
<evidence type="ECO:0000313" key="8">
    <source>
        <dbReference type="Proteomes" id="UP000070589"/>
    </source>
</evidence>
<evidence type="ECO:0000256" key="4">
    <source>
        <dbReference type="ARBA" id="ARBA00035313"/>
    </source>
</evidence>
<dbReference type="Gene3D" id="4.10.860.130">
    <property type="match status" value="1"/>
</dbReference>
<dbReference type="SMART" id="SM01387">
    <property type="entry name" value="Ribosomal_S15"/>
    <property type="match status" value="1"/>
</dbReference>
<dbReference type="PANTHER" id="PTHR11885:SF6">
    <property type="entry name" value="SMALL RIBOSOMAL SUBUNIT PROTEIN US15"/>
    <property type="match status" value="1"/>
</dbReference>
<proteinExistence type="inferred from homology"/>
<dbReference type="EMBL" id="LHXL01000003">
    <property type="protein sequence ID" value="KXA90595.1"/>
    <property type="molecule type" value="Genomic_DNA"/>
</dbReference>
<dbReference type="InterPro" id="IPR009068">
    <property type="entry name" value="uS15_NS1_RNA-bd_sf"/>
</dbReference>
<comment type="caution">
    <text evidence="7">The sequence shown here is derived from an EMBL/GenBank/DDBJ whole genome shotgun (WGS) entry which is preliminary data.</text>
</comment>
<dbReference type="NCBIfam" id="NF006331">
    <property type="entry name" value="PRK08561.1"/>
    <property type="match status" value="1"/>
</dbReference>
<organism evidence="7 8">
    <name type="scientific">candidate division MSBL1 archaeon SCGC-AAA259D14</name>
    <dbReference type="NCBI Taxonomy" id="1698261"/>
    <lineage>
        <taxon>Archaea</taxon>
        <taxon>Methanobacteriati</taxon>
        <taxon>Methanobacteriota</taxon>
        <taxon>candidate division MSBL1</taxon>
    </lineage>
</organism>
<evidence type="ECO:0000313" key="7">
    <source>
        <dbReference type="EMBL" id="KXA90595.1"/>
    </source>
</evidence>
<gene>
    <name evidence="7" type="ORF">AKJ62_00560</name>
</gene>
<accession>A0A133U8R7</accession>
<evidence type="ECO:0000256" key="3">
    <source>
        <dbReference type="ARBA" id="ARBA00023274"/>
    </source>
</evidence>
<dbReference type="InterPro" id="IPR023029">
    <property type="entry name" value="Ribosomal_uS15_arc_euk"/>
</dbReference>
<dbReference type="SMART" id="SM01386">
    <property type="entry name" value="Ribosomal_S13_N"/>
    <property type="match status" value="1"/>
</dbReference>
<dbReference type="GO" id="GO:0006412">
    <property type="term" value="P:translation"/>
    <property type="evidence" value="ECO:0007669"/>
    <property type="project" value="InterPro"/>
</dbReference>
<dbReference type="PROSITE" id="PS00362">
    <property type="entry name" value="RIBOSOMAL_S15"/>
    <property type="match status" value="1"/>
</dbReference>
<evidence type="ECO:0000256" key="1">
    <source>
        <dbReference type="ARBA" id="ARBA00008434"/>
    </source>
</evidence>
<feature type="domain" description="Small ribosomal subunit protein uS15 N-terminal" evidence="6">
    <location>
        <begin position="1"/>
        <end position="42"/>
    </location>
</feature>
<comment type="similarity">
    <text evidence="1 5">Belongs to the universal ribosomal protein uS15 family.</text>
</comment>
<dbReference type="Proteomes" id="UP000070589">
    <property type="component" value="Unassembled WGS sequence"/>
</dbReference>
<dbReference type="InterPro" id="IPR012606">
    <property type="entry name" value="Ribosomal_uS15_N"/>
</dbReference>
<dbReference type="AlphaFoldDB" id="A0A133U8R7"/>
<sequence>MPEIPKWIDKNPEEIEELIVELAEEDNPPSKIGMILRDQYGIPKVKEALGKNMVEILKSHGLDPKMPEDLMNLLKKAVKLRNHLEKNPKDLETQRTLDELESNIKKITKYYKKKGRVPEDWRYDPEKAALLVQG</sequence>